<reference evidence="1" key="1">
    <citation type="submission" date="2018-07" db="EMBL/GenBank/DDBJ databases">
        <authorList>
            <person name="Ashton P.M."/>
            <person name="Dallman T."/>
            <person name="Nair S."/>
            <person name="De Pinna E."/>
            <person name="Peters T."/>
            <person name="Grant K."/>
        </authorList>
    </citation>
    <scope>NUCLEOTIDE SEQUENCE [LARGE SCALE GENOMIC DNA]</scope>
    <source>
        <strain evidence="1">440016</strain>
    </source>
</reference>
<evidence type="ECO:0000313" key="1">
    <source>
        <dbReference type="EMBL" id="EAA7255076.1"/>
    </source>
</evidence>
<gene>
    <name evidence="1" type="ORF">DSF98_20705</name>
</gene>
<dbReference type="AlphaFoldDB" id="A0A3V2NZ01"/>
<name>A0A3V2NZ01_SALET</name>
<sequence>MELKNVTIYSPEEKPFGDGFLYFRSEDGRDFYESFDLFTKKYKLCTEPDTGIIRSMHEDISRLYPAGFTVVEVDELPDGVDIYGGWQYRNGIVTTTPDYYANKAEAERQKRLSEAEDIIADWKTELALGIISEEDKTRLTQWMSYIRALKALNFDTITDESSLNAIHWPERPDAAA</sequence>
<dbReference type="EMBL" id="AAACIV010000024">
    <property type="protein sequence ID" value="EAA7255076.1"/>
    <property type="molecule type" value="Genomic_DNA"/>
</dbReference>
<dbReference type="Proteomes" id="UP000839682">
    <property type="component" value="Unassembled WGS sequence"/>
</dbReference>
<comment type="caution">
    <text evidence="1">The sequence shown here is derived from an EMBL/GenBank/DDBJ whole genome shotgun (WGS) entry which is preliminary data.</text>
</comment>
<proteinExistence type="predicted"/>
<dbReference type="Pfam" id="PF02413">
    <property type="entry name" value="Caudo_TAP"/>
    <property type="match status" value="1"/>
</dbReference>
<organism evidence="1">
    <name type="scientific">Salmonella enterica I</name>
    <dbReference type="NCBI Taxonomy" id="59201"/>
    <lineage>
        <taxon>Bacteria</taxon>
        <taxon>Pseudomonadati</taxon>
        <taxon>Pseudomonadota</taxon>
        <taxon>Gammaproteobacteria</taxon>
        <taxon>Enterobacterales</taxon>
        <taxon>Enterobacteriaceae</taxon>
        <taxon>Salmonella</taxon>
    </lineage>
</organism>
<accession>A0A3V2NZ01</accession>
<protein>
    <submittedName>
        <fullName evidence="1">Phage tail protein</fullName>
    </submittedName>
</protein>
<dbReference type="InterPro" id="IPR003458">
    <property type="entry name" value="Phage_T4_Gp38_tail_assem"/>
</dbReference>